<evidence type="ECO:0000313" key="2">
    <source>
        <dbReference type="Proteomes" id="UP000887540"/>
    </source>
</evidence>
<accession>A0A914CYX3</accession>
<sequence>MKPHIVLVLFGIVLSASRLGASRLDANDTYFPCNKYFTFIVDKSGGLTPNQFKAQINFIINYLFNTSQWEGFDIVPWNHPERISIIAYDSVPTTYPFGSFSSMSVVVNTLQNLVQTMASPLLNKALYEAASQPGRDCNTGTQTISFTSTNDKTDIGRASYFAPDLQQTFIAFELMNNYWTNVHRLAYISTYNDVTWYTDLVDFNSTNVETVDALRAIINTTTPYQCSFDDVPYTTLLQTIVNRYHTLATLSPTDIPEPMVDFYVILFVTNDLNADDVKVASKYASLIPYLTIVAEGNTDTNLTDQLSSNVIYWPSINQGAPNGDWKAGFMNAFGCGKQLDPTPTVPSTPRVTNATVVPTIINNATTFEEYGTT</sequence>
<proteinExistence type="predicted"/>
<dbReference type="Proteomes" id="UP000887540">
    <property type="component" value="Unplaced"/>
</dbReference>
<evidence type="ECO:0000256" key="1">
    <source>
        <dbReference type="SAM" id="SignalP"/>
    </source>
</evidence>
<dbReference type="InterPro" id="IPR036465">
    <property type="entry name" value="vWFA_dom_sf"/>
</dbReference>
<protein>
    <submittedName>
        <fullName evidence="3">VWFA domain-containing protein</fullName>
    </submittedName>
</protein>
<feature type="chain" id="PRO_5036766918" evidence="1">
    <location>
        <begin position="22"/>
        <end position="373"/>
    </location>
</feature>
<dbReference type="WBParaSite" id="ACRNAN_scaffold1653.g21110.t1">
    <property type="protein sequence ID" value="ACRNAN_scaffold1653.g21110.t1"/>
    <property type="gene ID" value="ACRNAN_scaffold1653.g21110"/>
</dbReference>
<keyword evidence="2" id="KW-1185">Reference proteome</keyword>
<organism evidence="2 3">
    <name type="scientific">Acrobeloides nanus</name>
    <dbReference type="NCBI Taxonomy" id="290746"/>
    <lineage>
        <taxon>Eukaryota</taxon>
        <taxon>Metazoa</taxon>
        <taxon>Ecdysozoa</taxon>
        <taxon>Nematoda</taxon>
        <taxon>Chromadorea</taxon>
        <taxon>Rhabditida</taxon>
        <taxon>Tylenchina</taxon>
        <taxon>Cephalobomorpha</taxon>
        <taxon>Cephaloboidea</taxon>
        <taxon>Cephalobidae</taxon>
        <taxon>Acrobeloides</taxon>
    </lineage>
</organism>
<keyword evidence="1" id="KW-0732">Signal</keyword>
<dbReference type="SUPFAM" id="SSF53300">
    <property type="entry name" value="vWA-like"/>
    <property type="match status" value="1"/>
</dbReference>
<name>A0A914CYX3_9BILA</name>
<dbReference type="AlphaFoldDB" id="A0A914CYX3"/>
<feature type="signal peptide" evidence="1">
    <location>
        <begin position="1"/>
        <end position="21"/>
    </location>
</feature>
<evidence type="ECO:0000313" key="3">
    <source>
        <dbReference type="WBParaSite" id="ACRNAN_scaffold1653.g21110.t1"/>
    </source>
</evidence>
<reference evidence="3" key="1">
    <citation type="submission" date="2022-11" db="UniProtKB">
        <authorList>
            <consortium name="WormBaseParasite"/>
        </authorList>
    </citation>
    <scope>IDENTIFICATION</scope>
</reference>